<dbReference type="RefSeq" id="WP_189327362.1">
    <property type="nucleotide sequence ID" value="NZ_BMPQ01000047.1"/>
</dbReference>
<dbReference type="PROSITE" id="PS51257">
    <property type="entry name" value="PROKAR_LIPOPROTEIN"/>
    <property type="match status" value="1"/>
</dbReference>
<name>A0A917RLB4_9ACTN</name>
<comment type="caution">
    <text evidence="3">The sequence shown here is derived from an EMBL/GenBank/DDBJ whole genome shotgun (WGS) entry which is preliminary data.</text>
</comment>
<feature type="chain" id="PRO_5038363006" evidence="2">
    <location>
        <begin position="23"/>
        <end position="213"/>
    </location>
</feature>
<keyword evidence="2" id="KW-0732">Signal</keyword>
<proteinExistence type="predicted"/>
<dbReference type="EMBL" id="BMPQ01000047">
    <property type="protein sequence ID" value="GGL13863.1"/>
    <property type="molecule type" value="Genomic_DNA"/>
</dbReference>
<reference evidence="3" key="1">
    <citation type="journal article" date="2014" name="Int. J. Syst. Evol. Microbiol.">
        <title>Complete genome sequence of Corynebacterium casei LMG S-19264T (=DSM 44701T), isolated from a smear-ripened cheese.</title>
        <authorList>
            <consortium name="US DOE Joint Genome Institute (JGI-PGF)"/>
            <person name="Walter F."/>
            <person name="Albersmeier A."/>
            <person name="Kalinowski J."/>
            <person name="Ruckert C."/>
        </authorList>
    </citation>
    <scope>NUCLEOTIDE SEQUENCE</scope>
    <source>
        <strain evidence="3">JCM 3035</strain>
    </source>
</reference>
<reference evidence="3" key="2">
    <citation type="submission" date="2020-09" db="EMBL/GenBank/DDBJ databases">
        <authorList>
            <person name="Sun Q."/>
            <person name="Ohkuma M."/>
        </authorList>
    </citation>
    <scope>NUCLEOTIDE SEQUENCE</scope>
    <source>
        <strain evidence="3">JCM 3035</strain>
    </source>
</reference>
<feature type="signal peptide" evidence="2">
    <location>
        <begin position="1"/>
        <end position="22"/>
    </location>
</feature>
<evidence type="ECO:0000313" key="4">
    <source>
        <dbReference type="Proteomes" id="UP000637788"/>
    </source>
</evidence>
<protein>
    <submittedName>
        <fullName evidence="3">Lipoprotein</fullName>
    </submittedName>
</protein>
<keyword evidence="3" id="KW-0449">Lipoprotein</keyword>
<feature type="compositionally biased region" description="Low complexity" evidence="1">
    <location>
        <begin position="42"/>
        <end position="55"/>
    </location>
</feature>
<evidence type="ECO:0000313" key="3">
    <source>
        <dbReference type="EMBL" id="GGL13863.1"/>
    </source>
</evidence>
<keyword evidence="4" id="KW-1185">Reference proteome</keyword>
<feature type="region of interest" description="Disordered" evidence="1">
    <location>
        <begin position="24"/>
        <end position="60"/>
    </location>
</feature>
<dbReference type="AlphaFoldDB" id="A0A917RLB4"/>
<dbReference type="Proteomes" id="UP000637788">
    <property type="component" value="Unassembled WGS sequence"/>
</dbReference>
<evidence type="ECO:0000256" key="1">
    <source>
        <dbReference type="SAM" id="MobiDB-lite"/>
    </source>
</evidence>
<evidence type="ECO:0000256" key="2">
    <source>
        <dbReference type="SAM" id="SignalP"/>
    </source>
</evidence>
<organism evidence="3 4">
    <name type="scientific">Streptomyces flaveus</name>
    <dbReference type="NCBI Taxonomy" id="66370"/>
    <lineage>
        <taxon>Bacteria</taxon>
        <taxon>Bacillati</taxon>
        <taxon>Actinomycetota</taxon>
        <taxon>Actinomycetes</taxon>
        <taxon>Kitasatosporales</taxon>
        <taxon>Streptomycetaceae</taxon>
        <taxon>Streptomyces</taxon>
        <taxon>Streptomyces aurantiacus group</taxon>
    </lineage>
</organism>
<accession>A0A917RLB4</accession>
<sequence>MARRSVPIAATFAATAALLLTACGEGDESSSPEDIKGADTGSSSPSPSASASAASDAERPAIKLPESFQANFEGWTNSDPELQTVLNDGKERLRASYAAIIAGDPEADSLSFYSGQAAMSTGSAWVKGYKGLTITGEVKVYDPEVTYLGKNKTRATLFYCVDESKGYSKNLKTSETAGTPEGESPKVQYRTSLGKEANGVWKTMTVETEPGAC</sequence>
<gene>
    <name evidence="3" type="ORF">GCM10010094_88460</name>
</gene>